<dbReference type="InParanoid" id="A0A1Q3DEG2"/>
<comment type="similarity">
    <text evidence="2 12">Belongs to the cytochrome P450 family.</text>
</comment>
<dbReference type="GO" id="GO:0016705">
    <property type="term" value="F:oxidoreductase activity, acting on paired donors, with incorporation or reduction of molecular oxygen"/>
    <property type="evidence" value="ECO:0007669"/>
    <property type="project" value="InterPro"/>
</dbReference>
<protein>
    <submittedName>
        <fullName evidence="14">p450 domain-containing protein</fullName>
    </submittedName>
</protein>
<evidence type="ECO:0000256" key="11">
    <source>
        <dbReference type="PIRSR" id="PIRSR602401-1"/>
    </source>
</evidence>
<evidence type="ECO:0000256" key="12">
    <source>
        <dbReference type="RuleBase" id="RU000461"/>
    </source>
</evidence>
<dbReference type="GO" id="GO:0020037">
    <property type="term" value="F:heme binding"/>
    <property type="evidence" value="ECO:0007669"/>
    <property type="project" value="InterPro"/>
</dbReference>
<gene>
    <name evidence="14" type="ORF">CFOL_v3_34055</name>
</gene>
<proteinExistence type="inferred from homology"/>
<keyword evidence="10 13" id="KW-0472">Membrane</keyword>
<organism evidence="14 15">
    <name type="scientific">Cephalotus follicularis</name>
    <name type="common">Albany pitcher plant</name>
    <dbReference type="NCBI Taxonomy" id="3775"/>
    <lineage>
        <taxon>Eukaryota</taxon>
        <taxon>Viridiplantae</taxon>
        <taxon>Streptophyta</taxon>
        <taxon>Embryophyta</taxon>
        <taxon>Tracheophyta</taxon>
        <taxon>Spermatophyta</taxon>
        <taxon>Magnoliopsida</taxon>
        <taxon>eudicotyledons</taxon>
        <taxon>Gunneridae</taxon>
        <taxon>Pentapetalae</taxon>
        <taxon>rosids</taxon>
        <taxon>fabids</taxon>
        <taxon>Oxalidales</taxon>
        <taxon>Cephalotaceae</taxon>
        <taxon>Cephalotus</taxon>
    </lineage>
</organism>
<evidence type="ECO:0000256" key="5">
    <source>
        <dbReference type="ARBA" id="ARBA00022723"/>
    </source>
</evidence>
<keyword evidence="3 11" id="KW-0349">Heme</keyword>
<dbReference type="Proteomes" id="UP000187406">
    <property type="component" value="Unassembled WGS sequence"/>
</dbReference>
<dbReference type="FunCoup" id="A0A1Q3DEG2">
    <property type="interactions" value="664"/>
</dbReference>
<dbReference type="InterPro" id="IPR002401">
    <property type="entry name" value="Cyt_P450_E_grp-I"/>
</dbReference>
<reference evidence="15" key="1">
    <citation type="submission" date="2016-04" db="EMBL/GenBank/DDBJ databases">
        <title>Cephalotus genome sequencing.</title>
        <authorList>
            <person name="Fukushima K."/>
            <person name="Hasebe M."/>
            <person name="Fang X."/>
        </authorList>
    </citation>
    <scope>NUCLEOTIDE SEQUENCE [LARGE SCALE GENOMIC DNA]</scope>
    <source>
        <strain evidence="15">cv. St1</strain>
    </source>
</reference>
<dbReference type="InterPro" id="IPR036396">
    <property type="entry name" value="Cyt_P450_sf"/>
</dbReference>
<dbReference type="InterPro" id="IPR017972">
    <property type="entry name" value="Cyt_P450_CS"/>
</dbReference>
<dbReference type="Gene3D" id="1.10.630.10">
    <property type="entry name" value="Cytochrome P450"/>
    <property type="match status" value="1"/>
</dbReference>
<dbReference type="SUPFAM" id="SSF48264">
    <property type="entry name" value="Cytochrome P450"/>
    <property type="match status" value="1"/>
</dbReference>
<dbReference type="PANTHER" id="PTHR24282:SF255">
    <property type="entry name" value="CYTOCHROME P450 72A11-RELATED"/>
    <property type="match status" value="1"/>
</dbReference>
<dbReference type="EMBL" id="BDDD01006465">
    <property type="protein sequence ID" value="GAV90648.1"/>
    <property type="molecule type" value="Genomic_DNA"/>
</dbReference>
<evidence type="ECO:0000256" key="2">
    <source>
        <dbReference type="ARBA" id="ARBA00010617"/>
    </source>
</evidence>
<evidence type="ECO:0000256" key="4">
    <source>
        <dbReference type="ARBA" id="ARBA00022692"/>
    </source>
</evidence>
<dbReference type="AlphaFoldDB" id="A0A1Q3DEG2"/>
<dbReference type="GO" id="GO:0004497">
    <property type="term" value="F:monooxygenase activity"/>
    <property type="evidence" value="ECO:0007669"/>
    <property type="project" value="UniProtKB-KW"/>
</dbReference>
<evidence type="ECO:0000256" key="10">
    <source>
        <dbReference type="ARBA" id="ARBA00023136"/>
    </source>
</evidence>
<evidence type="ECO:0000256" key="3">
    <source>
        <dbReference type="ARBA" id="ARBA00022617"/>
    </source>
</evidence>
<dbReference type="CDD" id="cd20642">
    <property type="entry name" value="CYP72"/>
    <property type="match status" value="1"/>
</dbReference>
<dbReference type="PRINTS" id="PR00385">
    <property type="entry name" value="P450"/>
</dbReference>
<accession>A0A1Q3DEG2</accession>
<evidence type="ECO:0000313" key="15">
    <source>
        <dbReference type="Proteomes" id="UP000187406"/>
    </source>
</evidence>
<evidence type="ECO:0000313" key="14">
    <source>
        <dbReference type="EMBL" id="GAV90648.1"/>
    </source>
</evidence>
<keyword evidence="4 13" id="KW-0812">Transmembrane</keyword>
<name>A0A1Q3DEG2_CEPFO</name>
<dbReference type="PRINTS" id="PR00463">
    <property type="entry name" value="EP450I"/>
</dbReference>
<evidence type="ECO:0000256" key="6">
    <source>
        <dbReference type="ARBA" id="ARBA00022989"/>
    </source>
</evidence>
<feature type="transmembrane region" description="Helical" evidence="13">
    <location>
        <begin position="6"/>
        <end position="26"/>
    </location>
</feature>
<keyword evidence="6 13" id="KW-1133">Transmembrane helix</keyword>
<evidence type="ECO:0000256" key="9">
    <source>
        <dbReference type="ARBA" id="ARBA00023033"/>
    </source>
</evidence>
<keyword evidence="9 12" id="KW-0503">Monooxygenase</keyword>
<dbReference type="GO" id="GO:0005506">
    <property type="term" value="F:iron ion binding"/>
    <property type="evidence" value="ECO:0007669"/>
    <property type="project" value="InterPro"/>
</dbReference>
<evidence type="ECO:0000256" key="8">
    <source>
        <dbReference type="ARBA" id="ARBA00023004"/>
    </source>
</evidence>
<comment type="cofactor">
    <cofactor evidence="11">
        <name>heme</name>
        <dbReference type="ChEBI" id="CHEBI:30413"/>
    </cofactor>
</comment>
<keyword evidence="15" id="KW-1185">Reference proteome</keyword>
<comment type="caution">
    <text evidence="14">The sequence shown here is derived from an EMBL/GenBank/DDBJ whole genome shotgun (WGS) entry which is preliminary data.</text>
</comment>
<dbReference type="PANTHER" id="PTHR24282">
    <property type="entry name" value="CYTOCHROME P450 FAMILY MEMBER"/>
    <property type="match status" value="1"/>
</dbReference>
<dbReference type="InterPro" id="IPR050665">
    <property type="entry name" value="Cytochrome_P450_Monooxygen"/>
</dbReference>
<evidence type="ECO:0000256" key="13">
    <source>
        <dbReference type="SAM" id="Phobius"/>
    </source>
</evidence>
<evidence type="ECO:0000256" key="1">
    <source>
        <dbReference type="ARBA" id="ARBA00004167"/>
    </source>
</evidence>
<dbReference type="PROSITE" id="PS00086">
    <property type="entry name" value="CYTOCHROME_P450"/>
    <property type="match status" value="1"/>
</dbReference>
<keyword evidence="5 11" id="KW-0479">Metal-binding</keyword>
<dbReference type="FunFam" id="1.10.630.10:FF:000029">
    <property type="entry name" value="Cytochrome P450 734A1"/>
    <property type="match status" value="1"/>
</dbReference>
<feature type="binding site" description="axial binding residue" evidence="11">
    <location>
        <position position="464"/>
    </location>
    <ligand>
        <name>heme</name>
        <dbReference type="ChEBI" id="CHEBI:30413"/>
    </ligand>
    <ligandPart>
        <name>Fe</name>
        <dbReference type="ChEBI" id="CHEBI:18248"/>
    </ligandPart>
</feature>
<sequence length="516" mass="58528">MDTTLLASVALSIIIVAISICAWRVLDWVWLGPKRVEKCLRDQGLAGHPYRLLWGDMKDDAKMKNEALSKPFDFSDDVDQRTLPFMRQLVKDNGKNSFMWFGPNARVIILEPEEIKDFYTKVSDFPKVANPLGRLLLSGLGSKNGDKWEKHRKIANPAFHQERLKHMVPAFYQSCSEMINKWEKLASESGSCELDVMPDLVTMTCDVISRTAFGSSYQEGTRIFQLQCELAKLLVQVFGSILVPGWRLLPTKTNRRMKEIDREIRASLKGIINNRGKAMKADEAANDLLGILLESNNNEIKENRNKKNAGMSIDDVIDECKQFYFSGQETTSNLLVWTLLLLSKHPNWQLRGREEVLNVFSNKKPDYDGLNHLKIVTMILNEVLRLYSPVAMTARTIHKETNIGKLRLPAGVQLAMPITLVHHDPEVWGDDALEFNPERFANGVSQAAKTQLSFFPFGWGPRICIGQNFALLEAKLALTMILQNFSFELSPSYVHSPHSILTLQPQHGAQLILHKL</sequence>
<comment type="subcellular location">
    <subcellularLocation>
        <location evidence="1">Membrane</location>
        <topology evidence="1">Single-pass membrane protein</topology>
    </subcellularLocation>
</comment>
<dbReference type="STRING" id="3775.A0A1Q3DEG2"/>
<keyword evidence="7 12" id="KW-0560">Oxidoreductase</keyword>
<dbReference type="Pfam" id="PF00067">
    <property type="entry name" value="p450"/>
    <property type="match status" value="1"/>
</dbReference>
<keyword evidence="8 11" id="KW-0408">Iron</keyword>
<dbReference type="OrthoDB" id="1470350at2759"/>
<evidence type="ECO:0000256" key="7">
    <source>
        <dbReference type="ARBA" id="ARBA00023002"/>
    </source>
</evidence>
<dbReference type="GO" id="GO:0016020">
    <property type="term" value="C:membrane"/>
    <property type="evidence" value="ECO:0007669"/>
    <property type="project" value="UniProtKB-SubCell"/>
</dbReference>
<dbReference type="InterPro" id="IPR001128">
    <property type="entry name" value="Cyt_P450"/>
</dbReference>